<proteinExistence type="predicted"/>
<dbReference type="EMBL" id="MN740267">
    <property type="protein sequence ID" value="QHT96818.1"/>
    <property type="molecule type" value="Genomic_DNA"/>
</dbReference>
<dbReference type="AlphaFoldDB" id="A0A6C0IUC4"/>
<protein>
    <submittedName>
        <fullName evidence="1">Uncharacterized protein</fullName>
    </submittedName>
</protein>
<organism evidence="1">
    <name type="scientific">viral metagenome</name>
    <dbReference type="NCBI Taxonomy" id="1070528"/>
    <lineage>
        <taxon>unclassified sequences</taxon>
        <taxon>metagenomes</taxon>
        <taxon>organismal metagenomes</taxon>
    </lineage>
</organism>
<reference evidence="1" key="1">
    <citation type="journal article" date="2020" name="Nature">
        <title>Giant virus diversity and host interactions through global metagenomics.</title>
        <authorList>
            <person name="Schulz F."/>
            <person name="Roux S."/>
            <person name="Paez-Espino D."/>
            <person name="Jungbluth S."/>
            <person name="Walsh D.A."/>
            <person name="Denef V.J."/>
            <person name="McMahon K.D."/>
            <person name="Konstantinidis K.T."/>
            <person name="Eloe-Fadrosh E.A."/>
            <person name="Kyrpides N.C."/>
            <person name="Woyke T."/>
        </authorList>
    </citation>
    <scope>NUCLEOTIDE SEQUENCE</scope>
    <source>
        <strain evidence="1">GVMAG-M-3300024336-7</strain>
    </source>
</reference>
<evidence type="ECO:0000313" key="1">
    <source>
        <dbReference type="EMBL" id="QHT96818.1"/>
    </source>
</evidence>
<accession>A0A6C0IUC4</accession>
<name>A0A6C0IUC4_9ZZZZ</name>
<sequence length="409" mass="42209">MPSLISGDLYATRTELGATTLTSTSTLSFLSNTTTKTSLTPDGDGSFSGDLTVGGTLTSGSFSTTGALSAGSISTTGSITATGGISGGAFTPSSLTIGGFNVVSSGATTITEDLTVTTGSVDLFKVDKDLSTTTFLSDTVTLGVVGDSKSLVFTKSTGAVAILGSLTVNGTPITDLGDFDSESPLFRAGVSAGTGDFDLLNARAGVGLIAGGRSADPSTYNTAVPSFLISKHDGGTPLVSAYTLGDRYWKFSHRVTNSNGVFGLSKRLAVTAGEIDLSPILASTGVITGTVYLNSTNVKGVLPTRPCGIFAISRNNSSASSGINTVIFRLAGESDMAWDDSGTPRELSIMIEYDTSTYKWVARIRDSLDSDNIVTGITGEYYYVNLLRNINADVIETGTTEHDLTYEVV</sequence>